<organism evidence="1 2">
    <name type="scientific">Fluviicoccus keumensis</name>
    <dbReference type="NCBI Taxonomy" id="1435465"/>
    <lineage>
        <taxon>Bacteria</taxon>
        <taxon>Pseudomonadati</taxon>
        <taxon>Pseudomonadota</taxon>
        <taxon>Gammaproteobacteria</taxon>
        <taxon>Moraxellales</taxon>
        <taxon>Moraxellaceae</taxon>
        <taxon>Fluviicoccus</taxon>
    </lineage>
</organism>
<proteinExistence type="predicted"/>
<reference evidence="1 2" key="1">
    <citation type="submission" date="2019-02" db="EMBL/GenBank/DDBJ databases">
        <title>Genomic Encyclopedia of Type Strains, Phase IV (KMG-IV): sequencing the most valuable type-strain genomes for metagenomic binning, comparative biology and taxonomic classification.</title>
        <authorList>
            <person name="Goeker M."/>
        </authorList>
    </citation>
    <scope>NUCLEOTIDE SEQUENCE [LARGE SCALE GENOMIC DNA]</scope>
    <source>
        <strain evidence="1 2">DSM 105135</strain>
    </source>
</reference>
<accession>A0A4Q7YGW1</accession>
<dbReference type="AlphaFoldDB" id="A0A4Q7YGW1"/>
<comment type="caution">
    <text evidence="1">The sequence shown here is derived from an EMBL/GenBank/DDBJ whole genome shotgun (WGS) entry which is preliminary data.</text>
</comment>
<evidence type="ECO:0000313" key="2">
    <source>
        <dbReference type="Proteomes" id="UP000292423"/>
    </source>
</evidence>
<dbReference type="RefSeq" id="WP_130415656.1">
    <property type="nucleotide sequence ID" value="NZ_SHKX01000017.1"/>
</dbReference>
<name>A0A4Q7YGW1_9GAMM</name>
<sequence length="400" mass="44746">MINIRSAEYALPGYDQTPALAGAFDPFQLPKAQGTARQQACAKADLSKLPETDRRECEAINYLTKRVNTAKFTLDRQTDPLFKTYHEAETISASLGNMDCQLPGQPSGDPSHKELTCRESLVKSRQTCRDKLSVSAQERDRDFDYSFTLNTDLRKWRAFCNDNESGRFSAYNFPLHKIVQSNGKTYRYIGLEASHQWGYEASCLMEEMSCERTSCDRSGNCYCINPSPSGVIVPRNEFLHVMTWWGEEDDADIWVTVDLEHKTAEINDAQLLDNGGVIMSWSADPLQMQGKTEMSVLDAPQDFQCAHVKPSNIRILANASGGACESGRGCTVGAASVAEVDYQHCKVKLLFGKSGGDFHYLHNGWGARWTNKLTLRMFGTTVEMVDNWNSQCPDLPEAKP</sequence>
<dbReference type="OrthoDB" id="6942220at2"/>
<dbReference type="EMBL" id="SHKX01000017">
    <property type="protein sequence ID" value="RZU36732.1"/>
    <property type="molecule type" value="Genomic_DNA"/>
</dbReference>
<gene>
    <name evidence="1" type="ORF">EV700_3198</name>
</gene>
<dbReference type="Proteomes" id="UP000292423">
    <property type="component" value="Unassembled WGS sequence"/>
</dbReference>
<evidence type="ECO:0000313" key="1">
    <source>
        <dbReference type="EMBL" id="RZU36732.1"/>
    </source>
</evidence>
<keyword evidence="2" id="KW-1185">Reference proteome</keyword>
<protein>
    <submittedName>
        <fullName evidence="1">Uncharacterized protein</fullName>
    </submittedName>
</protein>